<dbReference type="InterPro" id="IPR007497">
    <property type="entry name" value="SIMPL/DUF541"/>
</dbReference>
<dbReference type="GO" id="GO:0006974">
    <property type="term" value="P:DNA damage response"/>
    <property type="evidence" value="ECO:0007669"/>
    <property type="project" value="TreeGrafter"/>
</dbReference>
<evidence type="ECO:0000313" key="2">
    <source>
        <dbReference type="EMBL" id="HHS28484.1"/>
    </source>
</evidence>
<dbReference type="InterPro" id="IPR052022">
    <property type="entry name" value="26kDa_periplasmic_antigen"/>
</dbReference>
<dbReference type="Pfam" id="PF04402">
    <property type="entry name" value="SIMPL"/>
    <property type="match status" value="1"/>
</dbReference>
<protein>
    <submittedName>
        <fullName evidence="2">DUF541 domain-containing protein</fullName>
    </submittedName>
</protein>
<keyword evidence="1" id="KW-0732">Signal</keyword>
<dbReference type="Gene3D" id="3.30.70.2970">
    <property type="entry name" value="Protein of unknown function (DUF541), domain 2"/>
    <property type="match status" value="1"/>
</dbReference>
<evidence type="ECO:0000256" key="1">
    <source>
        <dbReference type="SAM" id="SignalP"/>
    </source>
</evidence>
<dbReference type="PANTHER" id="PTHR34387:SF1">
    <property type="entry name" value="PERIPLASMIC IMMUNOGENIC PROTEIN"/>
    <property type="match status" value="1"/>
</dbReference>
<dbReference type="EMBL" id="DTGR01000031">
    <property type="protein sequence ID" value="HHS28484.1"/>
    <property type="molecule type" value="Genomic_DNA"/>
</dbReference>
<gene>
    <name evidence="2" type="ORF">ENV52_02125</name>
</gene>
<accession>A0A7V6DNT9</accession>
<proteinExistence type="predicted"/>
<dbReference type="PANTHER" id="PTHR34387">
    <property type="entry name" value="SLR1258 PROTEIN"/>
    <property type="match status" value="1"/>
</dbReference>
<organism evidence="2">
    <name type="scientific">Desulfobacca acetoxidans</name>
    <dbReference type="NCBI Taxonomy" id="60893"/>
    <lineage>
        <taxon>Bacteria</taxon>
        <taxon>Pseudomonadati</taxon>
        <taxon>Thermodesulfobacteriota</taxon>
        <taxon>Desulfobaccia</taxon>
        <taxon>Desulfobaccales</taxon>
        <taxon>Desulfobaccaceae</taxon>
        <taxon>Desulfobacca</taxon>
    </lineage>
</organism>
<feature type="signal peptide" evidence="1">
    <location>
        <begin position="1"/>
        <end position="24"/>
    </location>
</feature>
<sequence>MKRSVFLILALIITLVCAPLAGNAAEKDQVATAELATEGTVQVKPDKATFIFTVVTEAPQAEEVAKANAREAENFLTAVKRVLGKDDKVKTLQYQILPVFRRVEKTQGKRKINTDEIAGYRASHRFEVELRDLNKIGQVADTAVKNGANDVQGPSFSHSQQEDLQNQAAVKALERAHKLAEALAQASGLKVKRVIKMSTTQTIQPRMFSLAKSIPPAGAEVTTPIEVGDITYRSHLTVIFELAP</sequence>
<dbReference type="AlphaFoldDB" id="A0A7V6DNT9"/>
<name>A0A7V6DNT9_9BACT</name>
<feature type="chain" id="PRO_5030998553" evidence="1">
    <location>
        <begin position="25"/>
        <end position="244"/>
    </location>
</feature>
<dbReference type="Gene3D" id="3.30.110.170">
    <property type="entry name" value="Protein of unknown function (DUF541), domain 1"/>
    <property type="match status" value="1"/>
</dbReference>
<comment type="caution">
    <text evidence="2">The sequence shown here is derived from an EMBL/GenBank/DDBJ whole genome shotgun (WGS) entry which is preliminary data.</text>
</comment>
<reference evidence="2" key="1">
    <citation type="journal article" date="2020" name="mSystems">
        <title>Genome- and Community-Level Interaction Insights into Carbon Utilization and Element Cycling Functions of Hydrothermarchaeota in Hydrothermal Sediment.</title>
        <authorList>
            <person name="Zhou Z."/>
            <person name="Liu Y."/>
            <person name="Xu W."/>
            <person name="Pan J."/>
            <person name="Luo Z.H."/>
            <person name="Li M."/>
        </authorList>
    </citation>
    <scope>NUCLEOTIDE SEQUENCE [LARGE SCALE GENOMIC DNA]</scope>
    <source>
        <strain evidence="2">SpSt-767</strain>
    </source>
</reference>